<dbReference type="InterPro" id="IPR046848">
    <property type="entry name" value="E_motif"/>
</dbReference>
<dbReference type="InterPro" id="IPR002885">
    <property type="entry name" value="PPR_rpt"/>
</dbReference>
<dbReference type="InterPro" id="IPR046960">
    <property type="entry name" value="PPR_At4g14850-like_plant"/>
</dbReference>
<name>A0A9E7GRA3_9LILI</name>
<evidence type="ECO:0000256" key="3">
    <source>
        <dbReference type="PROSITE-ProRule" id="PRU00708"/>
    </source>
</evidence>
<feature type="repeat" description="PPR" evidence="3">
    <location>
        <begin position="377"/>
        <end position="411"/>
    </location>
</feature>
<dbReference type="Gene3D" id="1.25.40.10">
    <property type="entry name" value="Tetratricopeptide repeat domain"/>
    <property type="match status" value="4"/>
</dbReference>
<feature type="repeat" description="PPR" evidence="3">
    <location>
        <begin position="207"/>
        <end position="241"/>
    </location>
</feature>
<dbReference type="PANTHER" id="PTHR47926:SF433">
    <property type="entry name" value="PENTATRICOPEPTIDE REPEAT-CONTAINING PROTEIN"/>
    <property type="match status" value="1"/>
</dbReference>
<dbReference type="InterPro" id="IPR011990">
    <property type="entry name" value="TPR-like_helical_dom_sf"/>
</dbReference>
<sequence length="714" mass="80224">MFPRSNVFRALHQWRSVPDGPPSHPLPLPLPLTPEPSSFVTAVRSSASLRVLKPLHAAVLRHHPDDLVLSVALACRYSQLGLPRAALSLLSPAAADPSLVPAGDTFLWNLLVRGLVESGAHDRALALYRQMRQPRGGAQPNNFTFPPVLKACSYLGDFEEGVKIHGDAAELGYESDVFVRNSLIAMYSKSGAVDTAKRLFDEMPDRSVVTWTTMIGALAQNGHPEEALALFRRMLEERVRPNRATFLTVMPCVIRCDDADDLHKLIIRYRLESEVIVQNAIMGMYSRCGKIEQARKLFDGIAEKDLASWSSMIEAYARADMFEEAMKLFRNMKLLEIVPDRVTLLGVTRGCSNSAVASLRHAQLIHGFAIRSLLIEDLMVETAVIDSYVRRGSLNSARRIFDQMREKNLVTWSIMISGYGMHGRGVEVLELFNRMKCLMKPDHITFVSVLSACSHAGLIDEGWQCFNSMTTEFGIVAHSEHYACMVDLLGRAGQLEKAREFIEKMPIKPDCSVWGSLLGACRIHPDAKITELAATSLFELDPQNSGRYILLSNIYTSLGKIEEAHSIRVLMRKRGVKKIAGYTVIELNNKLYKFLVGDCSNPQSDLIYRELERLMDRIKEAGYVPNTNFALHDVEEETQVKSLYMHSEKLAIVFGLINTRPESTIRVHKNLRVCGDCHTATKFISKVTKRKIVMRDSHRFHHFSDGECSCGDYW</sequence>
<protein>
    <submittedName>
        <fullName evidence="5">PPR repeat</fullName>
    </submittedName>
</protein>
<evidence type="ECO:0000256" key="1">
    <source>
        <dbReference type="ARBA" id="ARBA00006643"/>
    </source>
</evidence>
<proteinExistence type="inferred from homology"/>
<gene>
    <name evidence="5" type="ORF">MUK42_12892</name>
</gene>
<organism evidence="5 6">
    <name type="scientific">Musa troglodytarum</name>
    <name type="common">fe'i banana</name>
    <dbReference type="NCBI Taxonomy" id="320322"/>
    <lineage>
        <taxon>Eukaryota</taxon>
        <taxon>Viridiplantae</taxon>
        <taxon>Streptophyta</taxon>
        <taxon>Embryophyta</taxon>
        <taxon>Tracheophyta</taxon>
        <taxon>Spermatophyta</taxon>
        <taxon>Magnoliopsida</taxon>
        <taxon>Liliopsida</taxon>
        <taxon>Zingiberales</taxon>
        <taxon>Musaceae</taxon>
        <taxon>Musa</taxon>
    </lineage>
</organism>
<reference evidence="5" key="1">
    <citation type="submission" date="2022-05" db="EMBL/GenBank/DDBJ databases">
        <title>The Musa troglodytarum L. genome provides insights into the mechanism of non-climacteric behaviour and enrichment of carotenoids.</title>
        <authorList>
            <person name="Wang J."/>
        </authorList>
    </citation>
    <scope>NUCLEOTIDE SEQUENCE</scope>
    <source>
        <tissue evidence="5">Leaf</tissue>
    </source>
</reference>
<dbReference type="SUPFAM" id="SSF48452">
    <property type="entry name" value="TPR-like"/>
    <property type="match status" value="2"/>
</dbReference>
<dbReference type="Pfam" id="PF20431">
    <property type="entry name" value="E_motif"/>
    <property type="match status" value="1"/>
</dbReference>
<dbReference type="PROSITE" id="PS51375">
    <property type="entry name" value="PPR"/>
    <property type="match status" value="5"/>
</dbReference>
<feature type="repeat" description="PPR" evidence="3">
    <location>
        <begin position="176"/>
        <end position="206"/>
    </location>
</feature>
<evidence type="ECO:0000256" key="2">
    <source>
        <dbReference type="ARBA" id="ARBA00022737"/>
    </source>
</evidence>
<dbReference type="FunFam" id="1.25.40.10:FF:000285">
    <property type="entry name" value="Pentatricopeptide repeat-containing protein, chloroplastic"/>
    <property type="match status" value="1"/>
</dbReference>
<dbReference type="FunFam" id="1.25.40.10:FF:002148">
    <property type="entry name" value="Pentatricopeptide repeat-containing protein At2g29760, chloroplastic"/>
    <property type="match status" value="1"/>
</dbReference>
<dbReference type="Pfam" id="PF01535">
    <property type="entry name" value="PPR"/>
    <property type="match status" value="7"/>
</dbReference>
<comment type="similarity">
    <text evidence="1">Belongs to the PPR family. PCMP-H subfamily.</text>
</comment>
<dbReference type="Pfam" id="PF14432">
    <property type="entry name" value="DYW_deaminase"/>
    <property type="match status" value="1"/>
</dbReference>
<dbReference type="InterPro" id="IPR032867">
    <property type="entry name" value="DYW_dom"/>
</dbReference>
<feature type="domain" description="DYW" evidence="4">
    <location>
        <begin position="622"/>
        <end position="714"/>
    </location>
</feature>
<dbReference type="GO" id="GO:0009451">
    <property type="term" value="P:RNA modification"/>
    <property type="evidence" value="ECO:0007669"/>
    <property type="project" value="InterPro"/>
</dbReference>
<feature type="repeat" description="PPR" evidence="3">
    <location>
        <begin position="305"/>
        <end position="339"/>
    </location>
</feature>
<dbReference type="FunFam" id="1.25.40.10:FF:000344">
    <property type="entry name" value="Pentatricopeptide repeat-containing protein"/>
    <property type="match status" value="1"/>
</dbReference>
<evidence type="ECO:0000259" key="4">
    <source>
        <dbReference type="Pfam" id="PF14432"/>
    </source>
</evidence>
<dbReference type="NCBIfam" id="TIGR00756">
    <property type="entry name" value="PPR"/>
    <property type="match status" value="6"/>
</dbReference>
<evidence type="ECO:0000313" key="6">
    <source>
        <dbReference type="Proteomes" id="UP001055439"/>
    </source>
</evidence>
<dbReference type="AlphaFoldDB" id="A0A9E7GRA3"/>
<feature type="repeat" description="PPR" evidence="3">
    <location>
        <begin position="104"/>
        <end position="134"/>
    </location>
</feature>
<dbReference type="PANTHER" id="PTHR47926">
    <property type="entry name" value="PENTATRICOPEPTIDE REPEAT-CONTAINING PROTEIN"/>
    <property type="match status" value="1"/>
</dbReference>
<dbReference type="OrthoDB" id="165382at2759"/>
<dbReference type="EMBL" id="CP097509">
    <property type="protein sequence ID" value="URE16644.1"/>
    <property type="molecule type" value="Genomic_DNA"/>
</dbReference>
<keyword evidence="2" id="KW-0677">Repeat</keyword>
<dbReference type="Proteomes" id="UP001055439">
    <property type="component" value="Chromosome 7"/>
</dbReference>
<keyword evidence="6" id="KW-1185">Reference proteome</keyword>
<dbReference type="GO" id="GO:0003723">
    <property type="term" value="F:RNA binding"/>
    <property type="evidence" value="ECO:0007669"/>
    <property type="project" value="InterPro"/>
</dbReference>
<accession>A0A9E7GRA3</accession>
<dbReference type="GO" id="GO:0008270">
    <property type="term" value="F:zinc ion binding"/>
    <property type="evidence" value="ECO:0007669"/>
    <property type="project" value="InterPro"/>
</dbReference>
<evidence type="ECO:0000313" key="5">
    <source>
        <dbReference type="EMBL" id="URE16644.1"/>
    </source>
</evidence>
<dbReference type="Pfam" id="PF13041">
    <property type="entry name" value="PPR_2"/>
    <property type="match status" value="2"/>
</dbReference>